<reference evidence="13" key="1">
    <citation type="submission" date="2018-06" db="EMBL/GenBank/DDBJ databases">
        <authorList>
            <person name="Zhirakovskaya E."/>
        </authorList>
    </citation>
    <scope>NUCLEOTIDE SEQUENCE</scope>
</reference>
<dbReference type="GO" id="GO:0005886">
    <property type="term" value="C:plasma membrane"/>
    <property type="evidence" value="ECO:0007669"/>
    <property type="project" value="UniProtKB-SubCell"/>
</dbReference>
<dbReference type="NCBIfam" id="NF007691">
    <property type="entry name" value="PRK10369.1"/>
    <property type="match status" value="1"/>
</dbReference>
<evidence type="ECO:0000256" key="1">
    <source>
        <dbReference type="ARBA" id="ARBA00004429"/>
    </source>
</evidence>
<feature type="transmembrane region" description="Helical" evidence="10">
    <location>
        <begin position="448"/>
        <end position="468"/>
    </location>
</feature>
<keyword evidence="3" id="KW-1003">Cell membrane</keyword>
<evidence type="ECO:0000256" key="4">
    <source>
        <dbReference type="ARBA" id="ARBA00022519"/>
    </source>
</evidence>
<evidence type="ECO:0000259" key="11">
    <source>
        <dbReference type="Pfam" id="PF01578"/>
    </source>
</evidence>
<organism evidence="13">
    <name type="scientific">hydrothermal vent metagenome</name>
    <dbReference type="NCBI Taxonomy" id="652676"/>
    <lineage>
        <taxon>unclassified sequences</taxon>
        <taxon>metagenomes</taxon>
        <taxon>ecological metagenomes</taxon>
    </lineage>
</organism>
<dbReference type="InterPro" id="IPR003567">
    <property type="entry name" value="Cyt_c_biogenesis"/>
</dbReference>
<feature type="transmembrane region" description="Helical" evidence="10">
    <location>
        <begin position="175"/>
        <end position="195"/>
    </location>
</feature>
<dbReference type="EMBL" id="UOEC01000151">
    <property type="protein sequence ID" value="VAV98131.1"/>
    <property type="molecule type" value="Genomic_DNA"/>
</dbReference>
<dbReference type="GO" id="GO:0017004">
    <property type="term" value="P:cytochrome complex assembly"/>
    <property type="evidence" value="ECO:0007669"/>
    <property type="project" value="UniProtKB-KW"/>
</dbReference>
<feature type="transmembrane region" description="Helical" evidence="10">
    <location>
        <begin position="312"/>
        <end position="331"/>
    </location>
</feature>
<name>A0A3B0S517_9ZZZZ</name>
<gene>
    <name evidence="13" type="ORF">MNBD_ALPHA08-92</name>
</gene>
<dbReference type="Pfam" id="PF16327">
    <property type="entry name" value="CcmF_C"/>
    <property type="match status" value="1"/>
</dbReference>
<dbReference type="PRINTS" id="PR01411">
    <property type="entry name" value="CCMFBIOGNSIS"/>
</dbReference>
<dbReference type="GO" id="GO:0016829">
    <property type="term" value="F:lyase activity"/>
    <property type="evidence" value="ECO:0007669"/>
    <property type="project" value="UniProtKB-KW"/>
</dbReference>
<evidence type="ECO:0000256" key="9">
    <source>
        <dbReference type="ARBA" id="ARBA00037230"/>
    </source>
</evidence>
<keyword evidence="8 10" id="KW-0472">Membrane</keyword>
<feature type="transmembrane region" description="Helical" evidence="10">
    <location>
        <begin position="352"/>
        <end position="373"/>
    </location>
</feature>
<feature type="transmembrane region" description="Helical" evidence="10">
    <location>
        <begin position="273"/>
        <end position="292"/>
    </location>
</feature>
<comment type="function">
    <text evidence="9">Required for the biogenesis of c-type cytochromes. Possible subunit of a heme lyase.</text>
</comment>
<evidence type="ECO:0000256" key="7">
    <source>
        <dbReference type="ARBA" id="ARBA00022989"/>
    </source>
</evidence>
<evidence type="ECO:0000256" key="10">
    <source>
        <dbReference type="SAM" id="Phobius"/>
    </source>
</evidence>
<keyword evidence="7 10" id="KW-1133">Transmembrane helix</keyword>
<feature type="transmembrane region" description="Helical" evidence="10">
    <location>
        <begin position="393"/>
        <end position="413"/>
    </location>
</feature>
<dbReference type="GO" id="GO:0015232">
    <property type="term" value="F:heme transmembrane transporter activity"/>
    <property type="evidence" value="ECO:0007669"/>
    <property type="project" value="InterPro"/>
</dbReference>
<keyword evidence="5 10" id="KW-0812">Transmembrane</keyword>
<comment type="subcellular location">
    <subcellularLocation>
        <location evidence="1">Cell inner membrane</location>
        <topology evidence="1">Multi-pass membrane protein</topology>
    </subcellularLocation>
</comment>
<feature type="transmembrane region" description="Helical" evidence="10">
    <location>
        <begin position="41"/>
        <end position="63"/>
    </location>
</feature>
<evidence type="ECO:0000256" key="3">
    <source>
        <dbReference type="ARBA" id="ARBA00022475"/>
    </source>
</evidence>
<feature type="transmembrane region" description="Helical" evidence="10">
    <location>
        <begin position="489"/>
        <end position="516"/>
    </location>
</feature>
<dbReference type="InterPro" id="IPR003568">
    <property type="entry name" value="Cyt_c_biogenesis_CcmF"/>
</dbReference>
<feature type="transmembrane region" description="Helical" evidence="10">
    <location>
        <begin position="207"/>
        <end position="229"/>
    </location>
</feature>
<feature type="domain" description="Cytochrome c assembly protein" evidence="11">
    <location>
        <begin position="89"/>
        <end position="295"/>
    </location>
</feature>
<evidence type="ECO:0000256" key="2">
    <source>
        <dbReference type="ARBA" id="ARBA00009186"/>
    </source>
</evidence>
<feature type="transmembrane region" description="Helical" evidence="10">
    <location>
        <begin position="6"/>
        <end position="29"/>
    </location>
</feature>
<dbReference type="NCBIfam" id="TIGR00353">
    <property type="entry name" value="nrfE"/>
    <property type="match status" value="1"/>
</dbReference>
<sequence length="659" mass="71402">MITEIGHFALVLALALALFQTIVPMYGAAKNNQAMMATAPPAAMVQFLLVAISFAALTNAYLISDFSLKNVYENSHSAKPLIYKITGVWANHEGSLLLWVLILTLFGAAVSVFSGNLPPTLKARVLSVQGSISTAFLFFILLTSNPFERLSVAPVEGTGMNPLLQDPSLALHPPLLYMGYVGLSVAFSFAIAALIEGKVDAAWARWVRPWTLGAWMFLTLGIAVGSWWAYYELGWGGWWFWDPVENASFMPWLVATALLHSAIVVEKRNALKIWTILLAIMAFSLSLLGMFLVRSGVLTSVHAFASDPVRGVFILLILMFFVGGGLALYAWRAPTLKAGGIFAPVSREGALVVNNLFLTVAAFSVLTGTMYPLVYEALTGGKISVGPPFFDPVFATLIIPLLLLVPLGPLLSWKRADALGVLQRLWVAAAVAVLAAIMVMTFKERGPWAAPLGIALGFWMIAGSLVELADRTKFLRAPFATFWARLKGLPGAALGMTVAHLGVGIMVIGIVAMTAWRTEKIVALKPGESVTIADSKVTFVSETLGEGPNYSAETARFDVTIDGKFITTLYSEKRSFRPSGTPTTEVGIHSYWSGDLYVALGDAINTGGRTVRVYFNPLVPFIWLGSLIMFFGGMMSLFDRRYRVGAPKRAKQTALQPAE</sequence>
<evidence type="ECO:0000256" key="8">
    <source>
        <dbReference type="ARBA" id="ARBA00023136"/>
    </source>
</evidence>
<dbReference type="AlphaFoldDB" id="A0A3B0S517"/>
<proteinExistence type="inferred from homology"/>
<keyword evidence="6" id="KW-0201">Cytochrome c-type biogenesis</keyword>
<feature type="transmembrane region" description="Helical" evidence="10">
    <location>
        <begin position="125"/>
        <end position="142"/>
    </location>
</feature>
<comment type="similarity">
    <text evidence="2">Belongs to the CcmF/CycK/Ccl1/NrfE/CcsA family.</text>
</comment>
<dbReference type="InterPro" id="IPR002541">
    <property type="entry name" value="Cyt_c_assembly"/>
</dbReference>
<accession>A0A3B0S517</accession>
<protein>
    <submittedName>
        <fullName evidence="13">Cytochrome c heme lyase subunit CcmF</fullName>
    </submittedName>
</protein>
<dbReference type="PRINTS" id="PR01410">
    <property type="entry name" value="CCBIOGENESIS"/>
</dbReference>
<feature type="transmembrane region" description="Helical" evidence="10">
    <location>
        <begin position="249"/>
        <end position="266"/>
    </location>
</feature>
<dbReference type="GO" id="GO:0020037">
    <property type="term" value="F:heme binding"/>
    <property type="evidence" value="ECO:0007669"/>
    <property type="project" value="InterPro"/>
</dbReference>
<feature type="transmembrane region" description="Helical" evidence="10">
    <location>
        <begin position="425"/>
        <end position="442"/>
    </location>
</feature>
<feature type="transmembrane region" description="Helical" evidence="10">
    <location>
        <begin position="96"/>
        <end position="113"/>
    </location>
</feature>
<evidence type="ECO:0000313" key="13">
    <source>
        <dbReference type="EMBL" id="VAV98131.1"/>
    </source>
</evidence>
<feature type="domain" description="Cytochrome c-type biogenesis protein CcmF C-terminal" evidence="12">
    <location>
        <begin position="315"/>
        <end position="640"/>
    </location>
</feature>
<keyword evidence="4" id="KW-0997">Cell inner membrane</keyword>
<dbReference type="PANTHER" id="PTHR43653">
    <property type="entry name" value="CYTOCHROME C ASSEMBLY PROTEIN-RELATED"/>
    <property type="match status" value="1"/>
</dbReference>
<evidence type="ECO:0000256" key="5">
    <source>
        <dbReference type="ARBA" id="ARBA00022692"/>
    </source>
</evidence>
<evidence type="ECO:0000259" key="12">
    <source>
        <dbReference type="Pfam" id="PF16327"/>
    </source>
</evidence>
<keyword evidence="13" id="KW-0456">Lyase</keyword>
<dbReference type="Pfam" id="PF01578">
    <property type="entry name" value="Cytochrom_C_asm"/>
    <property type="match status" value="1"/>
</dbReference>
<evidence type="ECO:0000256" key="6">
    <source>
        <dbReference type="ARBA" id="ARBA00022748"/>
    </source>
</evidence>
<feature type="transmembrane region" description="Helical" evidence="10">
    <location>
        <begin position="618"/>
        <end position="638"/>
    </location>
</feature>
<dbReference type="InterPro" id="IPR032523">
    <property type="entry name" value="CcmF_C"/>
</dbReference>
<dbReference type="PANTHER" id="PTHR43653:SF1">
    <property type="entry name" value="CYTOCHROME C-TYPE BIOGENESIS PROTEIN CCMF"/>
    <property type="match status" value="1"/>
</dbReference>